<feature type="transmembrane region" description="Helical" evidence="19">
    <location>
        <begin position="467"/>
        <end position="485"/>
    </location>
</feature>
<keyword evidence="9 19" id="KW-1133">Transmembrane helix</keyword>
<dbReference type="EC" id="2.3.1.23" evidence="16"/>
<evidence type="ECO:0000256" key="19">
    <source>
        <dbReference type="SAM" id="Phobius"/>
    </source>
</evidence>
<feature type="transmembrane region" description="Helical" evidence="19">
    <location>
        <begin position="234"/>
        <end position="255"/>
    </location>
</feature>
<dbReference type="EMBL" id="JXXN02001660">
    <property type="protein sequence ID" value="THD24325.1"/>
    <property type="molecule type" value="Genomic_DNA"/>
</dbReference>
<evidence type="ECO:0000256" key="2">
    <source>
        <dbReference type="ARBA" id="ARBA00004240"/>
    </source>
</evidence>
<feature type="transmembrane region" description="Helical" evidence="19">
    <location>
        <begin position="516"/>
        <end position="533"/>
    </location>
</feature>
<keyword evidence="12" id="KW-0594">Phospholipid biosynthesis</keyword>
<keyword evidence="8" id="KW-0256">Endoplasmic reticulum</keyword>
<dbReference type="AlphaFoldDB" id="A0A4E0RCQ7"/>
<evidence type="ECO:0000256" key="9">
    <source>
        <dbReference type="ARBA" id="ARBA00022989"/>
    </source>
</evidence>
<comment type="pathway">
    <text evidence="15">Phospholipid metabolism.</text>
</comment>
<dbReference type="PANTHER" id="PTHR13906:SF14">
    <property type="entry name" value="LYSOPHOSPHOLIPID ACYLTRANSFERASE 5"/>
    <property type="match status" value="1"/>
</dbReference>
<evidence type="ECO:0000256" key="15">
    <source>
        <dbReference type="ARBA" id="ARBA00025707"/>
    </source>
</evidence>
<evidence type="ECO:0000256" key="7">
    <source>
        <dbReference type="ARBA" id="ARBA00022692"/>
    </source>
</evidence>
<organism evidence="20 21">
    <name type="scientific">Fasciola hepatica</name>
    <name type="common">Liver fluke</name>
    <dbReference type="NCBI Taxonomy" id="6192"/>
    <lineage>
        <taxon>Eukaryota</taxon>
        <taxon>Metazoa</taxon>
        <taxon>Spiralia</taxon>
        <taxon>Lophotrochozoa</taxon>
        <taxon>Platyhelminthes</taxon>
        <taxon>Trematoda</taxon>
        <taxon>Digenea</taxon>
        <taxon>Plagiorchiida</taxon>
        <taxon>Echinostomata</taxon>
        <taxon>Echinostomatoidea</taxon>
        <taxon>Fasciolidae</taxon>
        <taxon>Fasciola</taxon>
    </lineage>
</organism>
<feature type="transmembrane region" description="Helical" evidence="19">
    <location>
        <begin position="275"/>
        <end position="295"/>
    </location>
</feature>
<keyword evidence="6" id="KW-0808">Transferase</keyword>
<dbReference type="Pfam" id="PF03062">
    <property type="entry name" value="MBOAT"/>
    <property type="match status" value="1"/>
</dbReference>
<dbReference type="GO" id="GO:0030258">
    <property type="term" value="P:lipid modification"/>
    <property type="evidence" value="ECO:0007669"/>
    <property type="project" value="TreeGrafter"/>
</dbReference>
<feature type="transmembrane region" description="Helical" evidence="19">
    <location>
        <begin position="23"/>
        <end position="43"/>
    </location>
</feature>
<feature type="transmembrane region" description="Helical" evidence="19">
    <location>
        <begin position="55"/>
        <end position="73"/>
    </location>
</feature>
<comment type="subcellular location">
    <subcellularLocation>
        <location evidence="2">Endoplasmic reticulum</location>
    </subcellularLocation>
    <subcellularLocation>
        <location evidence="1">Membrane</location>
        <topology evidence="1">Multi-pass membrane protein</topology>
    </subcellularLocation>
</comment>
<evidence type="ECO:0000256" key="18">
    <source>
        <dbReference type="ARBA" id="ARBA00039721"/>
    </source>
</evidence>
<dbReference type="GO" id="GO:0005783">
    <property type="term" value="C:endoplasmic reticulum"/>
    <property type="evidence" value="ECO:0007669"/>
    <property type="project" value="UniProtKB-SubCell"/>
</dbReference>
<evidence type="ECO:0000256" key="4">
    <source>
        <dbReference type="ARBA" id="ARBA00010323"/>
    </source>
</evidence>
<proteinExistence type="inferred from homology"/>
<comment type="pathway">
    <text evidence="3">Lipid metabolism; phospholipid metabolism.</text>
</comment>
<dbReference type="InterPro" id="IPR004299">
    <property type="entry name" value="MBOAT_fam"/>
</dbReference>
<dbReference type="GO" id="GO:0047184">
    <property type="term" value="F:1-acylglycerophosphocholine O-acyltransferase activity"/>
    <property type="evidence" value="ECO:0007669"/>
    <property type="project" value="UniProtKB-EC"/>
</dbReference>
<keyword evidence="13" id="KW-1208">Phospholipid metabolism</keyword>
<evidence type="ECO:0000313" key="21">
    <source>
        <dbReference type="Proteomes" id="UP000230066"/>
    </source>
</evidence>
<protein>
    <recommendedName>
        <fullName evidence="18">Lysophospholipid acyltransferase 5</fullName>
        <ecNumber evidence="16">2.3.1.23</ecNumber>
        <ecNumber evidence="17">2.3.1.n6</ecNumber>
    </recommendedName>
</protein>
<evidence type="ECO:0000256" key="16">
    <source>
        <dbReference type="ARBA" id="ARBA00026120"/>
    </source>
</evidence>
<feature type="transmembrane region" description="Helical" evidence="19">
    <location>
        <begin position="108"/>
        <end position="127"/>
    </location>
</feature>
<evidence type="ECO:0000256" key="1">
    <source>
        <dbReference type="ARBA" id="ARBA00004141"/>
    </source>
</evidence>
<evidence type="ECO:0000256" key="17">
    <source>
        <dbReference type="ARBA" id="ARBA00038923"/>
    </source>
</evidence>
<feature type="transmembrane region" description="Helical" evidence="19">
    <location>
        <begin position="79"/>
        <end position="101"/>
    </location>
</feature>
<evidence type="ECO:0000256" key="14">
    <source>
        <dbReference type="ARBA" id="ARBA00023315"/>
    </source>
</evidence>
<dbReference type="PANTHER" id="PTHR13906">
    <property type="entry name" value="PORCUPINE"/>
    <property type="match status" value="1"/>
</dbReference>
<dbReference type="Proteomes" id="UP000230066">
    <property type="component" value="Unassembled WGS sequence"/>
</dbReference>
<dbReference type="InterPro" id="IPR049941">
    <property type="entry name" value="LPLAT_7/PORCN-like"/>
</dbReference>
<keyword evidence="21" id="KW-1185">Reference proteome</keyword>
<name>A0A4E0RCQ7_FASHE</name>
<dbReference type="GO" id="GO:0016020">
    <property type="term" value="C:membrane"/>
    <property type="evidence" value="ECO:0007669"/>
    <property type="project" value="UniProtKB-SubCell"/>
</dbReference>
<reference evidence="20" key="1">
    <citation type="submission" date="2019-03" db="EMBL/GenBank/DDBJ databases">
        <title>Improved annotation for the trematode Fasciola hepatica.</title>
        <authorList>
            <person name="Choi Y.-J."/>
            <person name="Martin J."/>
            <person name="Mitreva M."/>
        </authorList>
    </citation>
    <scope>NUCLEOTIDE SEQUENCE [LARGE SCALE GENOMIC DNA]</scope>
</reference>
<evidence type="ECO:0000256" key="11">
    <source>
        <dbReference type="ARBA" id="ARBA00023136"/>
    </source>
</evidence>
<keyword evidence="5" id="KW-0444">Lipid biosynthesis</keyword>
<feature type="transmembrane region" description="Helical" evidence="19">
    <location>
        <begin position="423"/>
        <end position="444"/>
    </location>
</feature>
<keyword evidence="10" id="KW-0443">Lipid metabolism</keyword>
<evidence type="ECO:0000256" key="3">
    <source>
        <dbReference type="ARBA" id="ARBA00005074"/>
    </source>
</evidence>
<evidence type="ECO:0000256" key="13">
    <source>
        <dbReference type="ARBA" id="ARBA00023264"/>
    </source>
</evidence>
<dbReference type="GO" id="GO:0071617">
    <property type="term" value="F:lysophospholipid acyltransferase activity"/>
    <property type="evidence" value="ECO:0007669"/>
    <property type="project" value="TreeGrafter"/>
</dbReference>
<evidence type="ECO:0000256" key="12">
    <source>
        <dbReference type="ARBA" id="ARBA00023209"/>
    </source>
</evidence>
<keyword evidence="7 19" id="KW-0812">Transmembrane</keyword>
<evidence type="ECO:0000256" key="6">
    <source>
        <dbReference type="ARBA" id="ARBA00022679"/>
    </source>
</evidence>
<comment type="similarity">
    <text evidence="4">Belongs to the membrane-bound acyltransferase family.</text>
</comment>
<keyword evidence="14 20" id="KW-0012">Acyltransferase</keyword>
<accession>A0A4E0RCQ7</accession>
<evidence type="ECO:0000256" key="10">
    <source>
        <dbReference type="ARBA" id="ARBA00023098"/>
    </source>
</evidence>
<sequence>MIVFDQLDVLAGRVADVLNNDIIAVRLIISVLFGYPIALIYSLKSPRWSISNRQSYLLAWGVFLFLWNFGNFIEFVNKFLGLDIIHMFIGIAITMVVNYIFFQSKMAVIFAFVFNMAYLLSGSYIYNRGIYDINWTTPYCVLCLRLIGLSWDLYDASRPENERSVQQKKSALHTFPGVLETLSFCFVPTSFISGPQFPMRHYQAFIDGSLRPNAILRNRNFAQRFIYNVKVQRTVIRFTMGISGIILLSKLLSQFPADRMLTREFQHEWNIFSRFAFMAIFSQITLFRYVAIWLIGEGACVMLGLGCTGYIHVRPIVHHETREESSSDLSPVEMRTKSILARRDSAIDWTQATGDLKTMTGDYDPTKVEILEAEHTACANISLANLLLATNTDNLVAGFNINTNKWMLEYVYKRLRFLGNKSLSQLITLFFLALWHGTYSGYYINFGLEFLTIAAEKDFLRIVKQSVYGPFLYTTTFGLVITSVIGKMHVIFLLTTPLVAFYLLQFRLWYPVLRSSYFIGFIYLLWPLAKPLAKKLFPRRSTSTDGKHASNGMSLGSFSDNDFKKTK</sequence>
<evidence type="ECO:0000256" key="5">
    <source>
        <dbReference type="ARBA" id="ARBA00022516"/>
    </source>
</evidence>
<dbReference type="GO" id="GO:0006656">
    <property type="term" value="P:phosphatidylcholine biosynthetic process"/>
    <property type="evidence" value="ECO:0007669"/>
    <property type="project" value="TreeGrafter"/>
</dbReference>
<keyword evidence="11 19" id="KW-0472">Membrane</keyword>
<comment type="caution">
    <text evidence="20">The sequence shown here is derived from an EMBL/GenBank/DDBJ whole genome shotgun (WGS) entry which is preliminary data.</text>
</comment>
<evidence type="ECO:0000313" key="20">
    <source>
        <dbReference type="EMBL" id="THD24325.1"/>
    </source>
</evidence>
<dbReference type="EC" id="2.3.1.n6" evidence="17"/>
<evidence type="ECO:0000256" key="8">
    <source>
        <dbReference type="ARBA" id="ARBA00022824"/>
    </source>
</evidence>
<gene>
    <name evidence="20" type="ORF">D915_004829</name>
</gene>